<feature type="compositionally biased region" description="Low complexity" evidence="1">
    <location>
        <begin position="268"/>
        <end position="284"/>
    </location>
</feature>
<feature type="region of interest" description="Disordered" evidence="1">
    <location>
        <begin position="1"/>
        <end position="26"/>
    </location>
</feature>
<dbReference type="SUPFAM" id="SSF48371">
    <property type="entry name" value="ARM repeat"/>
    <property type="match status" value="1"/>
</dbReference>
<dbReference type="Gene3D" id="1.25.10.10">
    <property type="entry name" value="Leucine-rich Repeat Variant"/>
    <property type="match status" value="2"/>
</dbReference>
<accession>A0A482TJW4</accession>
<feature type="region of interest" description="Disordered" evidence="1">
    <location>
        <begin position="212"/>
        <end position="304"/>
    </location>
</feature>
<dbReference type="RefSeq" id="WP_129754741.1">
    <property type="nucleotide sequence ID" value="NZ_JAFKAA010000001.1"/>
</dbReference>
<sequence length="304" mass="31813">MSYENWSARGRTPDETETEVRSALDAPQVRTRKDAAIALVDAAESGLDRETIDALGERALEDDDPEVRQFAVEALGVAGAAPAVVRQALDDAEPWVRAEAVVALSRAGGDADQLRGALDDDSGWVRRNAVIAMGKRGDADQPLLVECIKTDPHPAVREYAAQFLGGVAEDVPEAERILAAMLAREPNAFARAKAAESLGELATDRAEQALEAHGVTDQSEDVARAAKQALASARGTDPEELDVEIGPPSAPGSGPDTPAEQSVDGYDPAGSFGSARSGSGSPAPGGAPGFEPRRDLNTDPEDRT</sequence>
<dbReference type="AlphaFoldDB" id="A0A482TJW4"/>
<evidence type="ECO:0000313" key="3">
    <source>
        <dbReference type="Proteomes" id="UP000293535"/>
    </source>
</evidence>
<dbReference type="PANTHER" id="PTHR12697:SF38">
    <property type="entry name" value="PBS LYASE HEAT DOMAIN PROTEIN REPEAT-CONTAINING PROTEIN"/>
    <property type="match status" value="1"/>
</dbReference>
<dbReference type="Pfam" id="PF13646">
    <property type="entry name" value="HEAT_2"/>
    <property type="match status" value="2"/>
</dbReference>
<reference evidence="2 3" key="1">
    <citation type="submission" date="2018-12" db="EMBL/GenBank/DDBJ databases">
        <title>Draft genome sequence of Haloarcula hispinica strain 18.1, an halophilic archaeon isolated from Chott El Jerid of Southern Tunisia.</title>
        <authorList>
            <person name="Najjari A."/>
            <person name="Ben Dhia O."/>
            <person name="Ferjani R."/>
            <person name="Mahjoubi M."/>
            <person name="Sghaier H."/>
            <person name="Elshahed M."/>
            <person name="Ouzari H.I."/>
            <person name="Cherid A."/>
            <person name="Youssef N."/>
        </authorList>
    </citation>
    <scope>NUCLEOTIDE SEQUENCE [LARGE SCALE GENOMIC DNA]</scope>
    <source>
        <strain evidence="2 3">18.1</strain>
    </source>
</reference>
<feature type="compositionally biased region" description="Basic and acidic residues" evidence="1">
    <location>
        <begin position="291"/>
        <end position="304"/>
    </location>
</feature>
<dbReference type="InterPro" id="IPR004155">
    <property type="entry name" value="PBS_lyase_HEAT"/>
</dbReference>
<dbReference type="PANTHER" id="PTHR12697">
    <property type="entry name" value="PBS LYASE HEAT-LIKE PROTEIN"/>
    <property type="match status" value="1"/>
</dbReference>
<feature type="compositionally biased region" description="Basic and acidic residues" evidence="1">
    <location>
        <begin position="11"/>
        <end position="22"/>
    </location>
</feature>
<evidence type="ECO:0000256" key="1">
    <source>
        <dbReference type="SAM" id="MobiDB-lite"/>
    </source>
</evidence>
<dbReference type="InterPro" id="IPR011989">
    <property type="entry name" value="ARM-like"/>
</dbReference>
<name>A0A482TJW4_HALHI</name>
<evidence type="ECO:0000313" key="2">
    <source>
        <dbReference type="EMBL" id="RYJ15518.1"/>
    </source>
</evidence>
<dbReference type="EMBL" id="RZIG01000001">
    <property type="protein sequence ID" value="RYJ15518.1"/>
    <property type="molecule type" value="Genomic_DNA"/>
</dbReference>
<comment type="caution">
    <text evidence="2">The sequence shown here is derived from an EMBL/GenBank/DDBJ whole genome shotgun (WGS) entry which is preliminary data.</text>
</comment>
<organism evidence="2 3">
    <name type="scientific">Haloarcula hispanica</name>
    <dbReference type="NCBI Taxonomy" id="51589"/>
    <lineage>
        <taxon>Archaea</taxon>
        <taxon>Methanobacteriati</taxon>
        <taxon>Methanobacteriota</taxon>
        <taxon>Stenosarchaea group</taxon>
        <taxon>Halobacteria</taxon>
        <taxon>Halobacteriales</taxon>
        <taxon>Haloarculaceae</taxon>
        <taxon>Haloarcula</taxon>
    </lineage>
</organism>
<dbReference type="SMART" id="SM00567">
    <property type="entry name" value="EZ_HEAT"/>
    <property type="match status" value="5"/>
</dbReference>
<proteinExistence type="predicted"/>
<protein>
    <submittedName>
        <fullName evidence="2">HEAT repeat domain-containing protein</fullName>
    </submittedName>
</protein>
<dbReference type="InterPro" id="IPR016024">
    <property type="entry name" value="ARM-type_fold"/>
</dbReference>
<dbReference type="Proteomes" id="UP000293535">
    <property type="component" value="Unassembled WGS sequence"/>
</dbReference>
<dbReference type="GO" id="GO:0016491">
    <property type="term" value="F:oxidoreductase activity"/>
    <property type="evidence" value="ECO:0007669"/>
    <property type="project" value="TreeGrafter"/>
</dbReference>
<gene>
    <name evidence="2" type="ORF">ELS20_00135</name>
</gene>